<dbReference type="InterPro" id="IPR036043">
    <property type="entry name" value="Phosphoglycerate_kinase_sf"/>
</dbReference>
<dbReference type="PRINTS" id="PR00477">
    <property type="entry name" value="PHGLYCKINASE"/>
</dbReference>
<name>A0ABY4W763_9PROT</name>
<evidence type="ECO:0000313" key="12">
    <source>
        <dbReference type="Proteomes" id="UP001056291"/>
    </source>
</evidence>
<comment type="subunit">
    <text evidence="3 9">Monomer.</text>
</comment>
<comment type="catalytic activity">
    <reaction evidence="1 9 10">
        <text>(2R)-3-phosphoglycerate + ATP = (2R)-3-phospho-glyceroyl phosphate + ADP</text>
        <dbReference type="Rhea" id="RHEA:14801"/>
        <dbReference type="ChEBI" id="CHEBI:30616"/>
        <dbReference type="ChEBI" id="CHEBI:57604"/>
        <dbReference type="ChEBI" id="CHEBI:58272"/>
        <dbReference type="ChEBI" id="CHEBI:456216"/>
        <dbReference type="EC" id="2.7.2.3"/>
    </reaction>
</comment>
<dbReference type="PIRSF" id="PIRSF000724">
    <property type="entry name" value="Pgk"/>
    <property type="match status" value="1"/>
</dbReference>
<dbReference type="RefSeq" id="WP_251936693.1">
    <property type="nucleotide sequence ID" value="NZ_CP098747.1"/>
</dbReference>
<evidence type="ECO:0000256" key="9">
    <source>
        <dbReference type="HAMAP-Rule" id="MF_00145"/>
    </source>
</evidence>
<keyword evidence="12" id="KW-1185">Reference proteome</keyword>
<evidence type="ECO:0000256" key="4">
    <source>
        <dbReference type="ARBA" id="ARBA00013061"/>
    </source>
</evidence>
<dbReference type="Proteomes" id="UP001056291">
    <property type="component" value="Chromosome"/>
</dbReference>
<sequence>MVGFKTFDDLDANGKTVLVRVDLNVPMVDGEISDFTRIERIVPTLQELKAKGAKIVLLSHFGRPKGKPVPEMSLRPIAAGLARHLGSPVEFVEDCIGADTHRKVRDFPEGSVILLENVRYHAGEEANEDAFAQELAKNGDVYVNDAFSCSHRAHASTEAIAHILPAYAGLNLEAELTALSSALENPLRPVMAIVGGAKISTKLDLLFNLIEKVDCLVIGGGMANTFLNAKGVDVGASLCEHDLADTANEILSKAEKIGCEILLPEFAVLAKEFKAGAANRTASVENVQSDEMILDIAPASASLLEDRLKNTKTLIWNGPLGAFEIDPFGDGTIAVARAAEALTRNGTLISVAGGGDTVSALAKAGVTDGFTYISTAGGAFLEWMEGKDLPGVLALDSDPA</sequence>
<keyword evidence="8 9" id="KW-0067">ATP-binding</keyword>
<comment type="similarity">
    <text evidence="2 9 10">Belongs to the phosphoglycerate kinase family.</text>
</comment>
<dbReference type="Gene3D" id="3.40.50.1260">
    <property type="entry name" value="Phosphoglycerate kinase, N-terminal domain"/>
    <property type="match status" value="2"/>
</dbReference>
<comment type="pathway">
    <text evidence="9">Carbohydrate degradation; glycolysis; pyruvate from D-glyceraldehyde 3-phosphate: step 2/5.</text>
</comment>
<feature type="binding site" evidence="9">
    <location>
        <position position="324"/>
    </location>
    <ligand>
        <name>ATP</name>
        <dbReference type="ChEBI" id="CHEBI:30616"/>
    </ligand>
</feature>
<organism evidence="11 12">
    <name type="scientific">Sneathiella marina</name>
    <dbReference type="NCBI Taxonomy" id="2950108"/>
    <lineage>
        <taxon>Bacteria</taxon>
        <taxon>Pseudomonadati</taxon>
        <taxon>Pseudomonadota</taxon>
        <taxon>Alphaproteobacteria</taxon>
        <taxon>Sneathiellales</taxon>
        <taxon>Sneathiellaceae</taxon>
        <taxon>Sneathiella</taxon>
    </lineage>
</organism>
<dbReference type="InterPro" id="IPR015824">
    <property type="entry name" value="Phosphoglycerate_kinase_N"/>
</dbReference>
<feature type="binding site" evidence="9">
    <location>
        <position position="202"/>
    </location>
    <ligand>
        <name>ATP</name>
        <dbReference type="ChEBI" id="CHEBI:30616"/>
    </ligand>
</feature>
<feature type="binding site" evidence="9">
    <location>
        <position position="152"/>
    </location>
    <ligand>
        <name>substrate</name>
    </ligand>
</feature>
<keyword evidence="9" id="KW-0963">Cytoplasm</keyword>
<comment type="subcellular location">
    <subcellularLocation>
        <location evidence="9">Cytoplasm</location>
    </subcellularLocation>
</comment>
<reference evidence="11" key="1">
    <citation type="submission" date="2022-06" db="EMBL/GenBank/DDBJ databases">
        <title>Sneathiella actinostolidae sp. nov., isolated from a sea anemonein the Western Pacific Ocean.</title>
        <authorList>
            <person name="Wei M.J."/>
        </authorList>
    </citation>
    <scope>NUCLEOTIDE SEQUENCE</scope>
    <source>
        <strain evidence="11">PHK-P5</strain>
    </source>
</reference>
<comment type="caution">
    <text evidence="9">Lacks conserved residue(s) required for the propagation of feature annotation.</text>
</comment>
<keyword evidence="9" id="KW-0324">Glycolysis</keyword>
<dbReference type="GO" id="GO:0016301">
    <property type="term" value="F:kinase activity"/>
    <property type="evidence" value="ECO:0007669"/>
    <property type="project" value="UniProtKB-KW"/>
</dbReference>
<keyword evidence="7 9" id="KW-0418">Kinase</keyword>
<evidence type="ECO:0000256" key="10">
    <source>
        <dbReference type="RuleBase" id="RU000532"/>
    </source>
</evidence>
<proteinExistence type="inferred from homology"/>
<evidence type="ECO:0000256" key="6">
    <source>
        <dbReference type="ARBA" id="ARBA00022741"/>
    </source>
</evidence>
<dbReference type="InterPro" id="IPR001576">
    <property type="entry name" value="Phosphoglycerate_kinase"/>
</dbReference>
<dbReference type="PANTHER" id="PTHR11406">
    <property type="entry name" value="PHOSPHOGLYCERATE KINASE"/>
    <property type="match status" value="1"/>
</dbReference>
<dbReference type="PROSITE" id="PS00111">
    <property type="entry name" value="PGLYCERATE_KINASE"/>
    <property type="match status" value="1"/>
</dbReference>
<accession>A0ABY4W763</accession>
<keyword evidence="6 9" id="KW-0547">Nucleotide-binding</keyword>
<dbReference type="InterPro" id="IPR015911">
    <property type="entry name" value="Phosphoglycerate_kinase_CS"/>
</dbReference>
<protein>
    <recommendedName>
        <fullName evidence="4 9">Phosphoglycerate kinase</fullName>
        <ecNumber evidence="4 9">2.7.2.3</ecNumber>
    </recommendedName>
</protein>
<evidence type="ECO:0000256" key="3">
    <source>
        <dbReference type="ARBA" id="ARBA00011245"/>
    </source>
</evidence>
<dbReference type="EMBL" id="CP098747">
    <property type="protein sequence ID" value="USG62686.1"/>
    <property type="molecule type" value="Genomic_DNA"/>
</dbReference>
<evidence type="ECO:0000256" key="1">
    <source>
        <dbReference type="ARBA" id="ARBA00000642"/>
    </source>
</evidence>
<feature type="binding site" evidence="9">
    <location>
        <position position="37"/>
    </location>
    <ligand>
        <name>substrate</name>
    </ligand>
</feature>
<keyword evidence="5 9" id="KW-0808">Transferase</keyword>
<gene>
    <name evidence="9" type="primary">pgk</name>
    <name evidence="11" type="ORF">NBZ79_06805</name>
</gene>
<feature type="binding site" evidence="9">
    <location>
        <begin position="22"/>
        <end position="24"/>
    </location>
    <ligand>
        <name>substrate</name>
    </ligand>
</feature>
<evidence type="ECO:0000256" key="2">
    <source>
        <dbReference type="ARBA" id="ARBA00008982"/>
    </source>
</evidence>
<evidence type="ECO:0000313" key="11">
    <source>
        <dbReference type="EMBL" id="USG62686.1"/>
    </source>
</evidence>
<evidence type="ECO:0000256" key="8">
    <source>
        <dbReference type="ARBA" id="ARBA00022840"/>
    </source>
</evidence>
<dbReference type="PANTHER" id="PTHR11406:SF23">
    <property type="entry name" value="PHOSPHOGLYCERATE KINASE 1, CHLOROPLASTIC-RELATED"/>
    <property type="match status" value="1"/>
</dbReference>
<feature type="binding site" evidence="9">
    <location>
        <begin position="354"/>
        <end position="357"/>
    </location>
    <ligand>
        <name>ATP</name>
        <dbReference type="ChEBI" id="CHEBI:30616"/>
    </ligand>
</feature>
<evidence type="ECO:0000256" key="5">
    <source>
        <dbReference type="ARBA" id="ARBA00022679"/>
    </source>
</evidence>
<dbReference type="HAMAP" id="MF_00145">
    <property type="entry name" value="Phosphoglyc_kinase"/>
    <property type="match status" value="1"/>
</dbReference>
<feature type="binding site" evidence="9">
    <location>
        <position position="119"/>
    </location>
    <ligand>
        <name>substrate</name>
    </ligand>
</feature>
<evidence type="ECO:0000256" key="7">
    <source>
        <dbReference type="ARBA" id="ARBA00022777"/>
    </source>
</evidence>
<dbReference type="EC" id="2.7.2.3" evidence="4 9"/>
<feature type="binding site" evidence="9">
    <location>
        <begin position="60"/>
        <end position="63"/>
    </location>
    <ligand>
        <name>substrate</name>
    </ligand>
</feature>
<dbReference type="SUPFAM" id="SSF53748">
    <property type="entry name" value="Phosphoglycerate kinase"/>
    <property type="match status" value="1"/>
</dbReference>
<dbReference type="Pfam" id="PF00162">
    <property type="entry name" value="PGK"/>
    <property type="match status" value="1"/>
</dbReference>